<dbReference type="RefSeq" id="WP_188596824.1">
    <property type="nucleotide sequence ID" value="NZ_BMNL01000003.1"/>
</dbReference>
<sequence>MDKKEEYAYVLDIVPPEQVLAKEPSIARRGFPRNEVYLQVIGDEYFTLMEVTLKPQMMAEVGERIYVGSGTRDKVNKIVKRLKYDELTHEAKANLQEIIEKIVTGKESKFVDFFNTAGPLTLKLHSLELLKGIGKKTLWRLLEERNRKKFTSYDDIRNRVGIDPVKLISERILRELREEDKYFLFTASVAE</sequence>
<dbReference type="SUPFAM" id="SSF160975">
    <property type="entry name" value="AF1531-like"/>
    <property type="match status" value="1"/>
</dbReference>
<gene>
    <name evidence="1" type="ORF">GCM10007981_15610</name>
</gene>
<name>A0A830GV93_9CREN</name>
<dbReference type="Pfam" id="PF04919">
    <property type="entry name" value="DUF655"/>
    <property type="match status" value="1"/>
</dbReference>
<dbReference type="Gene3D" id="1.10.150.280">
    <property type="entry name" value="AF1531-like domain"/>
    <property type="match status" value="1"/>
</dbReference>
<reference evidence="1" key="2">
    <citation type="submission" date="2020-09" db="EMBL/GenBank/DDBJ databases">
        <authorList>
            <person name="Sun Q."/>
            <person name="Ohkuma M."/>
        </authorList>
    </citation>
    <scope>NUCLEOTIDE SEQUENCE</scope>
    <source>
        <strain evidence="1">JCM 10088</strain>
    </source>
</reference>
<dbReference type="EMBL" id="BMNL01000003">
    <property type="protein sequence ID" value="GGP21904.1"/>
    <property type="molecule type" value="Genomic_DNA"/>
</dbReference>
<evidence type="ECO:0000313" key="2">
    <source>
        <dbReference type="Proteomes" id="UP000610960"/>
    </source>
</evidence>
<dbReference type="InterPro" id="IPR012340">
    <property type="entry name" value="NA-bd_OB-fold"/>
</dbReference>
<proteinExistence type="predicted"/>
<dbReference type="PANTHER" id="PTHR40734">
    <property type="entry name" value="TRNA-SPECIFIC ADENOSINE DEAMINASE-RELATED"/>
    <property type="match status" value="1"/>
</dbReference>
<protein>
    <submittedName>
        <fullName evidence="1">Nucleotide-binding protein</fullName>
    </submittedName>
</protein>
<reference evidence="1" key="1">
    <citation type="journal article" date="2014" name="Int. J. Syst. Evol. Microbiol.">
        <title>Complete genome sequence of Corynebacterium casei LMG S-19264T (=DSM 44701T), isolated from a smear-ripened cheese.</title>
        <authorList>
            <consortium name="US DOE Joint Genome Institute (JGI-PGF)"/>
            <person name="Walter F."/>
            <person name="Albersmeier A."/>
            <person name="Kalinowski J."/>
            <person name="Ruckert C."/>
        </authorList>
    </citation>
    <scope>NUCLEOTIDE SEQUENCE</scope>
    <source>
        <strain evidence="1">JCM 10088</strain>
    </source>
</reference>
<evidence type="ECO:0000313" key="1">
    <source>
        <dbReference type="EMBL" id="GGP21904.1"/>
    </source>
</evidence>
<dbReference type="Gene3D" id="2.40.50.140">
    <property type="entry name" value="Nucleic acid-binding proteins"/>
    <property type="match status" value="1"/>
</dbReference>
<dbReference type="AlphaFoldDB" id="A0A830GV93"/>
<comment type="caution">
    <text evidence="1">The sequence shown here is derived from an EMBL/GenBank/DDBJ whole genome shotgun (WGS) entry which is preliminary data.</text>
</comment>
<organism evidence="1 2">
    <name type="scientific">Thermocladium modestius</name>
    <dbReference type="NCBI Taxonomy" id="62609"/>
    <lineage>
        <taxon>Archaea</taxon>
        <taxon>Thermoproteota</taxon>
        <taxon>Thermoprotei</taxon>
        <taxon>Thermoproteales</taxon>
        <taxon>Thermoproteaceae</taxon>
        <taxon>Thermocladium</taxon>
    </lineage>
</organism>
<dbReference type="InterPro" id="IPR007003">
    <property type="entry name" value="DUF655"/>
</dbReference>
<accession>A0A830GV93</accession>
<dbReference type="PANTHER" id="PTHR40734:SF1">
    <property type="entry name" value="DNA-BINDING PROTEIN"/>
    <property type="match status" value="1"/>
</dbReference>
<dbReference type="OrthoDB" id="7902at2157"/>
<keyword evidence="2" id="KW-1185">Reference proteome</keyword>
<dbReference type="Proteomes" id="UP000610960">
    <property type="component" value="Unassembled WGS sequence"/>
</dbReference>